<evidence type="ECO:0000313" key="2">
    <source>
        <dbReference type="Proteomes" id="UP001165064"/>
    </source>
</evidence>
<protein>
    <submittedName>
        <fullName evidence="1">Unnamed protein product</fullName>
    </submittedName>
</protein>
<dbReference type="EMBL" id="BSXS01003738">
    <property type="protein sequence ID" value="GME81865.1"/>
    <property type="molecule type" value="Genomic_DNA"/>
</dbReference>
<sequence length="166" mass="18863">MKKSVMNLIVLKFKRPLLAKTKLINAMKLLPMANKKLQQQQQQYQMQQLQQLQPAPKMSQQQSPQYSTYSLPSVSTAATTISGATGNGVSNIPDQQSDMLIGTPQPPNMPFELLTENQKARLSAITHTLLFDKGEYAGGEWENDVRNLMYYVERLYDQVRRKATRS</sequence>
<accession>A0ACB5T748</accession>
<comment type="caution">
    <text evidence="1">The sequence shown here is derived from an EMBL/GenBank/DDBJ whole genome shotgun (WGS) entry which is preliminary data.</text>
</comment>
<gene>
    <name evidence="1" type="ORF">Amon02_000517700</name>
</gene>
<evidence type="ECO:0000313" key="1">
    <source>
        <dbReference type="EMBL" id="GME81865.1"/>
    </source>
</evidence>
<keyword evidence="2" id="KW-1185">Reference proteome</keyword>
<reference evidence="1" key="1">
    <citation type="submission" date="2023-04" db="EMBL/GenBank/DDBJ databases">
        <title>Ambrosiozyma monospora NBRC 10751.</title>
        <authorList>
            <person name="Ichikawa N."/>
            <person name="Sato H."/>
            <person name="Tonouchi N."/>
        </authorList>
    </citation>
    <scope>NUCLEOTIDE SEQUENCE</scope>
    <source>
        <strain evidence="1">NBRC 10751</strain>
    </source>
</reference>
<dbReference type="Proteomes" id="UP001165064">
    <property type="component" value="Unassembled WGS sequence"/>
</dbReference>
<name>A0ACB5T748_AMBMO</name>
<proteinExistence type="predicted"/>
<organism evidence="1 2">
    <name type="scientific">Ambrosiozyma monospora</name>
    <name type="common">Yeast</name>
    <name type="synonym">Endomycopsis monosporus</name>
    <dbReference type="NCBI Taxonomy" id="43982"/>
    <lineage>
        <taxon>Eukaryota</taxon>
        <taxon>Fungi</taxon>
        <taxon>Dikarya</taxon>
        <taxon>Ascomycota</taxon>
        <taxon>Saccharomycotina</taxon>
        <taxon>Pichiomycetes</taxon>
        <taxon>Pichiales</taxon>
        <taxon>Pichiaceae</taxon>
        <taxon>Ambrosiozyma</taxon>
    </lineage>
</organism>